<dbReference type="EMBL" id="VDUZ01000007">
    <property type="protein sequence ID" value="TXL78198.1"/>
    <property type="molecule type" value="Genomic_DNA"/>
</dbReference>
<gene>
    <name evidence="2" type="ORF">FHP25_08345</name>
</gene>
<keyword evidence="2" id="KW-0378">Hydrolase</keyword>
<dbReference type="GO" id="GO:0004519">
    <property type="term" value="F:endonuclease activity"/>
    <property type="evidence" value="ECO:0007669"/>
    <property type="project" value="UniProtKB-KW"/>
</dbReference>
<proteinExistence type="predicted"/>
<evidence type="ECO:0000313" key="3">
    <source>
        <dbReference type="Proteomes" id="UP000321638"/>
    </source>
</evidence>
<protein>
    <submittedName>
        <fullName evidence="2">HNH endonuclease</fullName>
    </submittedName>
</protein>
<reference evidence="2 3" key="1">
    <citation type="submission" date="2019-06" db="EMBL/GenBank/DDBJ databases">
        <title>New taxonomy in bacterial strain CC-CFT640, isolated from vineyard.</title>
        <authorList>
            <person name="Lin S.-Y."/>
            <person name="Tsai C.-F."/>
            <person name="Young C.-C."/>
        </authorList>
    </citation>
    <scope>NUCLEOTIDE SEQUENCE [LARGE SCALE GENOMIC DNA]</scope>
    <source>
        <strain evidence="2 3">CC-CFT640</strain>
    </source>
</reference>
<comment type="caution">
    <text evidence="2">The sequence shown here is derived from an EMBL/GenBank/DDBJ whole genome shotgun (WGS) entry which is preliminary data.</text>
</comment>
<dbReference type="InterPro" id="IPR011089">
    <property type="entry name" value="GmrSD_C"/>
</dbReference>
<evidence type="ECO:0000259" key="1">
    <source>
        <dbReference type="Pfam" id="PF07510"/>
    </source>
</evidence>
<keyword evidence="2" id="KW-0540">Nuclease</keyword>
<accession>A0A5C8PS57</accession>
<keyword evidence="2" id="KW-0255">Endonuclease</keyword>
<feature type="domain" description="GmrSD restriction endonucleases C-terminal" evidence="1">
    <location>
        <begin position="2"/>
        <end position="64"/>
    </location>
</feature>
<organism evidence="2 3">
    <name type="scientific">Vineibacter terrae</name>
    <dbReference type="NCBI Taxonomy" id="2586908"/>
    <lineage>
        <taxon>Bacteria</taxon>
        <taxon>Pseudomonadati</taxon>
        <taxon>Pseudomonadota</taxon>
        <taxon>Alphaproteobacteria</taxon>
        <taxon>Hyphomicrobiales</taxon>
        <taxon>Vineibacter</taxon>
    </lineage>
</organism>
<dbReference type="Proteomes" id="UP000321638">
    <property type="component" value="Unassembled WGS sequence"/>
</dbReference>
<sequence>MVDTIGNLTLLTAAMDTAMSNAPWPTKRQWLKDHGLQIVMNHKLVEVNDRSEDAILARSVALADVAVRLWSRPSGAIDQTA</sequence>
<name>A0A5C8PS57_9HYPH</name>
<dbReference type="AlphaFoldDB" id="A0A5C8PS57"/>
<evidence type="ECO:0000313" key="2">
    <source>
        <dbReference type="EMBL" id="TXL78198.1"/>
    </source>
</evidence>
<dbReference type="OrthoDB" id="9798761at2"/>
<dbReference type="Pfam" id="PF07510">
    <property type="entry name" value="GmrSD_C"/>
    <property type="match status" value="1"/>
</dbReference>
<keyword evidence="3" id="KW-1185">Reference proteome</keyword>